<dbReference type="PANTHER" id="PTHR43173">
    <property type="entry name" value="ABC1 FAMILY PROTEIN"/>
    <property type="match status" value="1"/>
</dbReference>
<name>A0A4S4KQB5_9AGAM</name>
<evidence type="ECO:0000256" key="1">
    <source>
        <dbReference type="ARBA" id="ARBA00009670"/>
    </source>
</evidence>
<dbReference type="InterPro" id="IPR045307">
    <property type="entry name" value="ADCK1_dom"/>
</dbReference>
<reference evidence="3 4" key="1">
    <citation type="submission" date="2019-02" db="EMBL/GenBank/DDBJ databases">
        <title>Genome sequencing of the rare red list fungi Phellinidium pouzarii.</title>
        <authorList>
            <person name="Buettner E."/>
            <person name="Kellner H."/>
        </authorList>
    </citation>
    <scope>NUCLEOTIDE SEQUENCE [LARGE SCALE GENOMIC DNA]</scope>
    <source>
        <strain evidence="3 4">DSM 108285</strain>
    </source>
</reference>
<sequence>MTTLVVLQKFAAKWPPSLLNMNKQVSRSFSSSSRRSSPNFSRLRRTTYLGLGLGIAYYADERFNASSLSRTLRTFGTGAVIALDYKINFQVHPPFAESIIALHERNAERVYALLRANGGLYLKIGQAIAMQSAILPLEFQKRFARFYDDAPQNEWEDVVRVIREEFDGRSPEQVFGAIENTARASASIAQVHYAVLPNGQKVAVKVQKREIAQQVDWDLWAFGAIMYLYTKFFDIPLYPMVPYISQRLLLETNFTNEADNAERTAVNIESEPRLRGRVHIPVVYRNLTTKRIMTAEWIDGIRLSDKEALTASWKGVKGGGGLGVRLADVMKTLVDLISAQIFVWGDVHCDPHPGNVLIRRSPSGAPQLVLLDHGLYVRLEPALRRQYASFWRALLALDNKELQRISSAWGVRNTDAFASATLMRPYGDTAQLLNDAGVPVGEHEDESASERAFVMQQRMRASISDILGDERAWPRALIFLGRTIRMLQANNQMLGSPVNRVGIMGAWAARALADDPGIPRAERWLNWWRHILFRLALLASDGAWYVSRVRQVLGFGGGMERDVEEAVRAIAKRNFGVELNHDPFDG</sequence>
<dbReference type="Proteomes" id="UP000308199">
    <property type="component" value="Unassembled WGS sequence"/>
</dbReference>
<keyword evidence="4" id="KW-1185">Reference proteome</keyword>
<dbReference type="Pfam" id="PF03109">
    <property type="entry name" value="ABC1"/>
    <property type="match status" value="1"/>
</dbReference>
<protein>
    <recommendedName>
        <fullName evidence="2">ABC1 atypical kinase-like domain-containing protein</fullName>
    </recommendedName>
</protein>
<dbReference type="InterPro" id="IPR011009">
    <property type="entry name" value="Kinase-like_dom_sf"/>
</dbReference>
<dbReference type="AlphaFoldDB" id="A0A4S4KQB5"/>
<dbReference type="EMBL" id="SGPK01000618">
    <property type="protein sequence ID" value="THH00806.1"/>
    <property type="molecule type" value="Genomic_DNA"/>
</dbReference>
<accession>A0A4S4KQB5</accession>
<gene>
    <name evidence="3" type="ORF">EW145_g7027</name>
</gene>
<evidence type="ECO:0000259" key="2">
    <source>
        <dbReference type="Pfam" id="PF03109"/>
    </source>
</evidence>
<dbReference type="SUPFAM" id="SSF56112">
    <property type="entry name" value="Protein kinase-like (PK-like)"/>
    <property type="match status" value="1"/>
</dbReference>
<feature type="domain" description="ABC1 atypical kinase-like" evidence="2">
    <location>
        <begin position="147"/>
        <end position="405"/>
    </location>
</feature>
<evidence type="ECO:0000313" key="3">
    <source>
        <dbReference type="EMBL" id="THH00806.1"/>
    </source>
</evidence>
<dbReference type="InterPro" id="IPR051130">
    <property type="entry name" value="Mito_struct-func_regulator"/>
</dbReference>
<dbReference type="PANTHER" id="PTHR43173:SF37">
    <property type="entry name" value="ABC1 FAMILY PROTEIN C10F6.14C"/>
    <property type="match status" value="1"/>
</dbReference>
<dbReference type="OrthoDB" id="427480at2759"/>
<comment type="caution">
    <text evidence="3">The sequence shown here is derived from an EMBL/GenBank/DDBJ whole genome shotgun (WGS) entry which is preliminary data.</text>
</comment>
<comment type="similarity">
    <text evidence="1">Belongs to the protein kinase superfamily. ADCK protein kinase family.</text>
</comment>
<dbReference type="CDD" id="cd13969">
    <property type="entry name" value="ADCK1-like"/>
    <property type="match status" value="1"/>
</dbReference>
<organism evidence="3 4">
    <name type="scientific">Phellinidium pouzarii</name>
    <dbReference type="NCBI Taxonomy" id="167371"/>
    <lineage>
        <taxon>Eukaryota</taxon>
        <taxon>Fungi</taxon>
        <taxon>Dikarya</taxon>
        <taxon>Basidiomycota</taxon>
        <taxon>Agaricomycotina</taxon>
        <taxon>Agaricomycetes</taxon>
        <taxon>Hymenochaetales</taxon>
        <taxon>Hymenochaetaceae</taxon>
        <taxon>Phellinidium</taxon>
    </lineage>
</organism>
<dbReference type="InterPro" id="IPR004147">
    <property type="entry name" value="ABC1_dom"/>
</dbReference>
<evidence type="ECO:0000313" key="4">
    <source>
        <dbReference type="Proteomes" id="UP000308199"/>
    </source>
</evidence>
<proteinExistence type="inferred from homology"/>